<proteinExistence type="predicted"/>
<reference evidence="4" key="1">
    <citation type="submission" date="2010-05" db="EMBL/GenBank/DDBJ databases">
        <title>The genome sequence of Magnaporthe poae strain ATCC 64411.</title>
        <authorList>
            <person name="Ma L.-J."/>
            <person name="Dead R."/>
            <person name="Young S."/>
            <person name="Zeng Q."/>
            <person name="Koehrsen M."/>
            <person name="Alvarado L."/>
            <person name="Berlin A."/>
            <person name="Chapman S.B."/>
            <person name="Chen Z."/>
            <person name="Freedman E."/>
            <person name="Gellesch M."/>
            <person name="Goldberg J."/>
            <person name="Griggs A."/>
            <person name="Gujja S."/>
            <person name="Heilman E.R."/>
            <person name="Heiman D."/>
            <person name="Hepburn T."/>
            <person name="Howarth C."/>
            <person name="Jen D."/>
            <person name="Larson L."/>
            <person name="Mehta T."/>
            <person name="Neiman D."/>
            <person name="Pearson M."/>
            <person name="Roberts A."/>
            <person name="Saif S."/>
            <person name="Shea T."/>
            <person name="Shenoy N."/>
            <person name="Sisk P."/>
            <person name="Stolte C."/>
            <person name="Sykes S."/>
            <person name="Walk T."/>
            <person name="White J."/>
            <person name="Yandava C."/>
            <person name="Haas B."/>
            <person name="Nusbaum C."/>
            <person name="Birren B."/>
        </authorList>
    </citation>
    <scope>NUCLEOTIDE SEQUENCE [LARGE SCALE GENOMIC DNA]</scope>
    <source>
        <strain evidence="4">ATCC 64411 / 73-15</strain>
    </source>
</reference>
<dbReference type="EnsemblFungi" id="MAPG_05337T0">
    <property type="protein sequence ID" value="MAPG_05337T0"/>
    <property type="gene ID" value="MAPG_05337"/>
</dbReference>
<keyword evidence="4" id="KW-1185">Reference proteome</keyword>
<protein>
    <recommendedName>
        <fullName evidence="5">F-box domain-containing protein</fullName>
    </recommendedName>
</protein>
<dbReference type="OrthoDB" id="5279008at2759"/>
<evidence type="ECO:0008006" key="5">
    <source>
        <dbReference type="Google" id="ProtNLM"/>
    </source>
</evidence>
<dbReference type="AlphaFoldDB" id="A0A0C4DZ48"/>
<evidence type="ECO:0000313" key="4">
    <source>
        <dbReference type="Proteomes" id="UP000011715"/>
    </source>
</evidence>
<dbReference type="EMBL" id="GL876969">
    <property type="protein sequence ID" value="KLU86323.1"/>
    <property type="molecule type" value="Genomic_DNA"/>
</dbReference>
<dbReference type="VEuPathDB" id="FungiDB:MAPG_05337"/>
<reference evidence="2" key="2">
    <citation type="submission" date="2010-05" db="EMBL/GenBank/DDBJ databases">
        <title>The Genome Sequence of Magnaporthe poae strain ATCC 64411.</title>
        <authorList>
            <consortium name="The Broad Institute Genome Sequencing Platform"/>
            <consortium name="Broad Institute Genome Sequencing Center for Infectious Disease"/>
            <person name="Ma L.-J."/>
            <person name="Dead R."/>
            <person name="Young S."/>
            <person name="Zeng Q."/>
            <person name="Koehrsen M."/>
            <person name="Alvarado L."/>
            <person name="Berlin A."/>
            <person name="Chapman S.B."/>
            <person name="Chen Z."/>
            <person name="Freedman E."/>
            <person name="Gellesch M."/>
            <person name="Goldberg J."/>
            <person name="Griggs A."/>
            <person name="Gujja S."/>
            <person name="Heilman E.R."/>
            <person name="Heiman D."/>
            <person name="Hepburn T."/>
            <person name="Howarth C."/>
            <person name="Jen D."/>
            <person name="Larson L."/>
            <person name="Mehta T."/>
            <person name="Neiman D."/>
            <person name="Pearson M."/>
            <person name="Roberts A."/>
            <person name="Saif S."/>
            <person name="Shea T."/>
            <person name="Shenoy N."/>
            <person name="Sisk P."/>
            <person name="Stolte C."/>
            <person name="Sykes S."/>
            <person name="Walk T."/>
            <person name="White J."/>
            <person name="Yandava C."/>
            <person name="Haas B."/>
            <person name="Nusbaum C."/>
            <person name="Birren B."/>
        </authorList>
    </citation>
    <scope>NUCLEOTIDE SEQUENCE</scope>
    <source>
        <strain evidence="2">ATCC 64411</strain>
    </source>
</reference>
<accession>A0A0C4DZ48</accession>
<gene>
    <name evidence="2" type="ORF">MAPG_05337</name>
</gene>
<organism evidence="3 4">
    <name type="scientific">Magnaporthiopsis poae (strain ATCC 64411 / 73-15)</name>
    <name type="common">Kentucky bluegrass fungus</name>
    <name type="synonym">Magnaporthe poae</name>
    <dbReference type="NCBI Taxonomy" id="644358"/>
    <lineage>
        <taxon>Eukaryota</taxon>
        <taxon>Fungi</taxon>
        <taxon>Dikarya</taxon>
        <taxon>Ascomycota</taxon>
        <taxon>Pezizomycotina</taxon>
        <taxon>Sordariomycetes</taxon>
        <taxon>Sordariomycetidae</taxon>
        <taxon>Magnaporthales</taxon>
        <taxon>Magnaporthaceae</taxon>
        <taxon>Magnaporthiopsis</taxon>
    </lineage>
</organism>
<dbReference type="Proteomes" id="UP000011715">
    <property type="component" value="Unassembled WGS sequence"/>
</dbReference>
<reference evidence="2" key="3">
    <citation type="submission" date="2011-03" db="EMBL/GenBank/DDBJ databases">
        <title>Annotation of Magnaporthe poae ATCC 64411.</title>
        <authorList>
            <person name="Ma L.-J."/>
            <person name="Dead R."/>
            <person name="Young S.K."/>
            <person name="Zeng Q."/>
            <person name="Gargeya S."/>
            <person name="Fitzgerald M."/>
            <person name="Haas B."/>
            <person name="Abouelleil A."/>
            <person name="Alvarado L."/>
            <person name="Arachchi H.M."/>
            <person name="Berlin A."/>
            <person name="Brown A."/>
            <person name="Chapman S.B."/>
            <person name="Chen Z."/>
            <person name="Dunbar C."/>
            <person name="Freedman E."/>
            <person name="Gearin G."/>
            <person name="Gellesch M."/>
            <person name="Goldberg J."/>
            <person name="Griggs A."/>
            <person name="Gujja S."/>
            <person name="Heiman D."/>
            <person name="Howarth C."/>
            <person name="Larson L."/>
            <person name="Lui A."/>
            <person name="MacDonald P.J.P."/>
            <person name="Mehta T."/>
            <person name="Montmayeur A."/>
            <person name="Murphy C."/>
            <person name="Neiman D."/>
            <person name="Pearson M."/>
            <person name="Priest M."/>
            <person name="Roberts A."/>
            <person name="Saif S."/>
            <person name="Shea T."/>
            <person name="Shenoy N."/>
            <person name="Sisk P."/>
            <person name="Stolte C."/>
            <person name="Sykes S."/>
            <person name="Yandava C."/>
            <person name="Wortman J."/>
            <person name="Nusbaum C."/>
            <person name="Birren B."/>
        </authorList>
    </citation>
    <scope>NUCLEOTIDE SEQUENCE</scope>
    <source>
        <strain evidence="2">ATCC 64411</strain>
    </source>
</reference>
<evidence type="ECO:0000313" key="3">
    <source>
        <dbReference type="EnsemblFungi" id="MAPG_05337T0"/>
    </source>
</evidence>
<evidence type="ECO:0000256" key="1">
    <source>
        <dbReference type="SAM" id="MobiDB-lite"/>
    </source>
</evidence>
<sequence>MPQQHEVAGQQLPAVPGYAIQPRCPPAWENHRACPAFPGSSNARDFDCPTRPWHPAAHQNLDLKHPGPSAFERLPTELLIQIGSYLASGPDAVSLCSFRLCNRRAARAVHSFFVETFFSDLVVMRQGSSLCMLDEISKSDFRQMVKRVAVDVAVFPTVATRRMAPGYEVKLNWEAYNQHDMIRDGRDMKLLTAALLRFPNLHTVGVQHLGVLRLGLTVCLCASWGILGSRTLRLTTNLSPHAATVPHLTGRGPVDRPPGRRNPKTSFTVAEEPDSRAQEDATLCVRAVIAAVSAAGLRPKTFEVLSGPFGPLSYRVLDMPLRSVFEPAPLIDSIRELRLGLQSLHARHQPTFRWLYRARNLQTLHLDLGSSTDQRMDNLLAVLAPPPHLPPVRLFPWTGLAELSLSRASVDVDRLINAVRHFTPTLQRLELDRITLHHSSAIVALPNPPASRDFFPNFLAVITPLAAKLTSFRFSHIAHSGPKPPNPPTLSPNLGPYPPKGYVFIAPGGHHKTISYSGPRVRRALRGIRHGIVAHTLWVPDPDGQWEGEDRWEGSWDKWIRTCKCDDCASMVYIHVRPGDPESYPVEMDLD</sequence>
<dbReference type="EMBL" id="ADBL01001263">
    <property type="status" value="NOT_ANNOTATED_CDS"/>
    <property type="molecule type" value="Genomic_DNA"/>
</dbReference>
<reference evidence="3" key="5">
    <citation type="submission" date="2015-06" db="UniProtKB">
        <authorList>
            <consortium name="EnsemblFungi"/>
        </authorList>
    </citation>
    <scope>IDENTIFICATION</scope>
    <source>
        <strain evidence="3">ATCC 64411</strain>
    </source>
</reference>
<name>A0A0C4DZ48_MAGP6</name>
<dbReference type="eggNOG" id="ENOG502T6UM">
    <property type="taxonomic scope" value="Eukaryota"/>
</dbReference>
<evidence type="ECO:0000313" key="2">
    <source>
        <dbReference type="EMBL" id="KLU86323.1"/>
    </source>
</evidence>
<feature type="region of interest" description="Disordered" evidence="1">
    <location>
        <begin position="243"/>
        <end position="273"/>
    </location>
</feature>
<reference evidence="3" key="4">
    <citation type="journal article" date="2015" name="G3 (Bethesda)">
        <title>Genome sequences of three phytopathogenic species of the Magnaporthaceae family of fungi.</title>
        <authorList>
            <person name="Okagaki L.H."/>
            <person name="Nunes C.C."/>
            <person name="Sailsbery J."/>
            <person name="Clay B."/>
            <person name="Brown D."/>
            <person name="John T."/>
            <person name="Oh Y."/>
            <person name="Young N."/>
            <person name="Fitzgerald M."/>
            <person name="Haas B.J."/>
            <person name="Zeng Q."/>
            <person name="Young S."/>
            <person name="Adiconis X."/>
            <person name="Fan L."/>
            <person name="Levin J.Z."/>
            <person name="Mitchell T.K."/>
            <person name="Okubara P.A."/>
            <person name="Farman M.L."/>
            <person name="Kohn L.M."/>
            <person name="Birren B."/>
            <person name="Ma L.-J."/>
            <person name="Dean R.A."/>
        </authorList>
    </citation>
    <scope>NUCLEOTIDE SEQUENCE</scope>
    <source>
        <strain evidence="3">ATCC 64411 / 73-15</strain>
    </source>
</reference>